<evidence type="ECO:0000256" key="2">
    <source>
        <dbReference type="ARBA" id="ARBA00022679"/>
    </source>
</evidence>
<protein>
    <recommendedName>
        <fullName evidence="9">Homoserine kinase</fullName>
    </recommendedName>
</protein>
<name>A0ABN6XHA9_9MICO</name>
<organism evidence="7 8">
    <name type="scientific">Naasia aerilata</name>
    <dbReference type="NCBI Taxonomy" id="1162966"/>
    <lineage>
        <taxon>Bacteria</taxon>
        <taxon>Bacillati</taxon>
        <taxon>Actinomycetota</taxon>
        <taxon>Actinomycetes</taxon>
        <taxon>Micrococcales</taxon>
        <taxon>Microbacteriaceae</taxon>
        <taxon>Naasia</taxon>
    </lineage>
</organism>
<dbReference type="InterPro" id="IPR014721">
    <property type="entry name" value="Ribsml_uS5_D2-typ_fold_subgr"/>
</dbReference>
<gene>
    <name evidence="7" type="ORF">GCM10025866_01350</name>
</gene>
<evidence type="ECO:0000256" key="3">
    <source>
        <dbReference type="ARBA" id="ARBA00022741"/>
    </source>
</evidence>
<evidence type="ECO:0000313" key="8">
    <source>
        <dbReference type="Proteomes" id="UP001321498"/>
    </source>
</evidence>
<dbReference type="EMBL" id="AP027731">
    <property type="protein sequence ID" value="BDZ44226.1"/>
    <property type="molecule type" value="Genomic_DNA"/>
</dbReference>
<feature type="compositionally biased region" description="Low complexity" evidence="6">
    <location>
        <begin position="62"/>
        <end position="79"/>
    </location>
</feature>
<evidence type="ECO:0000256" key="5">
    <source>
        <dbReference type="ARBA" id="ARBA00022840"/>
    </source>
</evidence>
<dbReference type="Gene3D" id="3.30.230.10">
    <property type="match status" value="1"/>
</dbReference>
<keyword evidence="8" id="KW-1185">Reference proteome</keyword>
<keyword evidence="2" id="KW-0808">Transferase</keyword>
<evidence type="ECO:0000313" key="7">
    <source>
        <dbReference type="EMBL" id="BDZ44226.1"/>
    </source>
</evidence>
<keyword evidence="1" id="KW-0028">Amino-acid biosynthesis</keyword>
<dbReference type="InterPro" id="IPR020568">
    <property type="entry name" value="Ribosomal_Su5_D2-typ_SF"/>
</dbReference>
<sequence length="86" mass="8854">MSLPVGRSVTVRVPATSANLGPGFDTLGLALSLYDELTVTVREEPGATVDVRGIGAGRCRPTRPTSSSAPSRTRSPRSAGRCPAST</sequence>
<evidence type="ECO:0008006" key="9">
    <source>
        <dbReference type="Google" id="ProtNLM"/>
    </source>
</evidence>
<dbReference type="Proteomes" id="UP001321498">
    <property type="component" value="Chromosome"/>
</dbReference>
<dbReference type="PANTHER" id="PTHR20861:SF1">
    <property type="entry name" value="HOMOSERINE KINASE"/>
    <property type="match status" value="1"/>
</dbReference>
<accession>A0ABN6XHA9</accession>
<proteinExistence type="predicted"/>
<dbReference type="PANTHER" id="PTHR20861">
    <property type="entry name" value="HOMOSERINE/4-DIPHOSPHOCYTIDYL-2-C-METHYL-D-ERYTHRITOL KINASE"/>
    <property type="match status" value="1"/>
</dbReference>
<evidence type="ECO:0000256" key="4">
    <source>
        <dbReference type="ARBA" id="ARBA00022777"/>
    </source>
</evidence>
<evidence type="ECO:0000256" key="1">
    <source>
        <dbReference type="ARBA" id="ARBA00022605"/>
    </source>
</evidence>
<reference evidence="8" key="1">
    <citation type="journal article" date="2019" name="Int. J. Syst. Evol. Microbiol.">
        <title>The Global Catalogue of Microorganisms (GCM) 10K type strain sequencing project: providing services to taxonomists for standard genome sequencing and annotation.</title>
        <authorList>
            <consortium name="The Broad Institute Genomics Platform"/>
            <consortium name="The Broad Institute Genome Sequencing Center for Infectious Disease"/>
            <person name="Wu L."/>
            <person name="Ma J."/>
        </authorList>
    </citation>
    <scope>NUCLEOTIDE SEQUENCE [LARGE SCALE GENOMIC DNA]</scope>
    <source>
        <strain evidence="8">NBRC 108725</strain>
    </source>
</reference>
<evidence type="ECO:0000256" key="6">
    <source>
        <dbReference type="SAM" id="MobiDB-lite"/>
    </source>
</evidence>
<keyword evidence="5" id="KW-0067">ATP-binding</keyword>
<keyword evidence="3" id="KW-0547">Nucleotide-binding</keyword>
<dbReference type="SUPFAM" id="SSF54211">
    <property type="entry name" value="Ribosomal protein S5 domain 2-like"/>
    <property type="match status" value="1"/>
</dbReference>
<feature type="region of interest" description="Disordered" evidence="6">
    <location>
        <begin position="52"/>
        <end position="86"/>
    </location>
</feature>
<keyword evidence="4" id="KW-0418">Kinase</keyword>